<organism evidence="7 8">
    <name type="scientific">Segatella copri</name>
    <dbReference type="NCBI Taxonomy" id="165179"/>
    <lineage>
        <taxon>Bacteria</taxon>
        <taxon>Pseudomonadati</taxon>
        <taxon>Bacteroidota</taxon>
        <taxon>Bacteroidia</taxon>
        <taxon>Bacteroidales</taxon>
        <taxon>Prevotellaceae</taxon>
        <taxon>Segatella</taxon>
    </lineage>
</organism>
<dbReference type="SUPFAM" id="SSF54060">
    <property type="entry name" value="His-Me finger endonucleases"/>
    <property type="match status" value="1"/>
</dbReference>
<dbReference type="Gene3D" id="3.40.570.10">
    <property type="entry name" value="Extracellular Endonuclease, subunit A"/>
    <property type="match status" value="1"/>
</dbReference>
<gene>
    <name evidence="7" type="ORF">DW916_00240</name>
</gene>
<sequence>MKHTKFFIFALVAAMTFSACGTDDTLQFYYPENGGNTGGGSTGGNTGGESTDKNNTNKNVATANMPQVVRNAISGLEFPKLKNNGSSYAIVHMDNTTGMLNYSTEWDDNMKSQRWSCYTFHTGNNKNIVSRPKDDYPSDTDLKSLYGVVDFTYDPYTGNGRYDHGHICPSGDRRLNSTQERQTDFLTNMQPQYGSFNQKGTWFKMEDALRKKASSIKNDKDTLFVVKGGTIDSPENIIEYINGRQTVYTATTGYIPVPKYFFVAILEKAFDTESNKHKYSAFGYWFPHENKAFEKGDKLGKYIVNIKTLEDRTGIDFFCNLPDEIEKEVENVDAEVIKKLWGFK</sequence>
<evidence type="ECO:0000313" key="7">
    <source>
        <dbReference type="EMBL" id="RHA89447.1"/>
    </source>
</evidence>
<dbReference type="SMART" id="SM00892">
    <property type="entry name" value="Endonuclease_NS"/>
    <property type="match status" value="1"/>
</dbReference>
<dbReference type="GO" id="GO:0046872">
    <property type="term" value="F:metal ion binding"/>
    <property type="evidence" value="ECO:0007669"/>
    <property type="project" value="UniProtKB-KW"/>
</dbReference>
<dbReference type="InterPro" id="IPR044925">
    <property type="entry name" value="His-Me_finger_sf"/>
</dbReference>
<evidence type="ECO:0000256" key="2">
    <source>
        <dbReference type="PIRSR" id="PIRSR640255-2"/>
    </source>
</evidence>
<keyword evidence="2" id="KW-0479">Metal-binding</keyword>
<dbReference type="SMART" id="SM00477">
    <property type="entry name" value="NUC"/>
    <property type="match status" value="1"/>
</dbReference>
<dbReference type="AlphaFoldDB" id="A0AA92V430"/>
<feature type="chain" id="PRO_5041742267" evidence="4">
    <location>
        <begin position="22"/>
        <end position="344"/>
    </location>
</feature>
<reference evidence="7 8" key="1">
    <citation type="submission" date="2018-08" db="EMBL/GenBank/DDBJ databases">
        <title>A genome reference for cultivated species of the human gut microbiota.</title>
        <authorList>
            <person name="Zou Y."/>
            <person name="Xue W."/>
            <person name="Luo G."/>
        </authorList>
    </citation>
    <scope>NUCLEOTIDE SEQUENCE [LARGE SCALE GENOMIC DNA]</scope>
    <source>
        <strain evidence="7 8">AM42-23AC</strain>
    </source>
</reference>
<accession>A0AA92V430</accession>
<name>A0AA92V430_9BACT</name>
<evidence type="ECO:0000259" key="6">
    <source>
        <dbReference type="SMART" id="SM00892"/>
    </source>
</evidence>
<dbReference type="PROSITE" id="PS51257">
    <property type="entry name" value="PROKAR_LIPOPROTEIN"/>
    <property type="match status" value="1"/>
</dbReference>
<evidence type="ECO:0000259" key="5">
    <source>
        <dbReference type="SMART" id="SM00477"/>
    </source>
</evidence>
<feature type="region of interest" description="Disordered" evidence="3">
    <location>
        <begin position="39"/>
        <end position="58"/>
    </location>
</feature>
<dbReference type="InterPro" id="IPR020821">
    <property type="entry name" value="ENPP1-3/EXOG-like_nuc-like"/>
</dbReference>
<feature type="signal peptide" evidence="4">
    <location>
        <begin position="1"/>
        <end position="21"/>
    </location>
</feature>
<keyword evidence="4" id="KW-0732">Signal</keyword>
<dbReference type="GO" id="GO:0016787">
    <property type="term" value="F:hydrolase activity"/>
    <property type="evidence" value="ECO:0007669"/>
    <property type="project" value="InterPro"/>
</dbReference>
<dbReference type="InterPro" id="IPR001604">
    <property type="entry name" value="Endo_G_ENPP1-like_dom"/>
</dbReference>
<evidence type="ECO:0000256" key="4">
    <source>
        <dbReference type="SAM" id="SignalP"/>
    </source>
</evidence>
<evidence type="ECO:0000256" key="3">
    <source>
        <dbReference type="SAM" id="MobiDB-lite"/>
    </source>
</evidence>
<dbReference type="RefSeq" id="WP_118189784.1">
    <property type="nucleotide sequence ID" value="NZ_QSFW01000001.1"/>
</dbReference>
<feature type="domain" description="DNA/RNA non-specific endonuclease/pyrophosphatase/phosphodiesterase" evidence="6">
    <location>
        <begin position="98"/>
        <end position="324"/>
    </location>
</feature>
<dbReference type="PANTHER" id="PTHR13966:SF5">
    <property type="entry name" value="ENDONUCLEASE G, MITOCHONDRIAL"/>
    <property type="match status" value="1"/>
</dbReference>
<evidence type="ECO:0000313" key="8">
    <source>
        <dbReference type="Proteomes" id="UP000284990"/>
    </source>
</evidence>
<dbReference type="PANTHER" id="PTHR13966">
    <property type="entry name" value="ENDONUCLEASE RELATED"/>
    <property type="match status" value="1"/>
</dbReference>
<dbReference type="Pfam" id="PF01223">
    <property type="entry name" value="Endonuclease_NS"/>
    <property type="match status" value="1"/>
</dbReference>
<dbReference type="InterPro" id="IPR044929">
    <property type="entry name" value="DNA/RNA_non-sp_Endonuclease_sf"/>
</dbReference>
<dbReference type="GO" id="GO:0004519">
    <property type="term" value="F:endonuclease activity"/>
    <property type="evidence" value="ECO:0007669"/>
    <property type="project" value="UniProtKB-KW"/>
</dbReference>
<evidence type="ECO:0000256" key="1">
    <source>
        <dbReference type="PIRSR" id="PIRSR640255-1"/>
    </source>
</evidence>
<feature type="domain" description="ENPP1-3/EXOG-like endonuclease/phosphodiesterase" evidence="5">
    <location>
        <begin position="99"/>
        <end position="324"/>
    </location>
</feature>
<dbReference type="Proteomes" id="UP000284990">
    <property type="component" value="Unassembled WGS sequence"/>
</dbReference>
<proteinExistence type="predicted"/>
<feature type="active site" description="Proton acceptor" evidence="1">
    <location>
        <position position="166"/>
    </location>
</feature>
<protein>
    <submittedName>
        <fullName evidence="7">DNA/RNA non-specific endonuclease</fullName>
    </submittedName>
</protein>
<feature type="binding site" evidence="2">
    <location>
        <position position="197"/>
    </location>
    <ligand>
        <name>Mg(2+)</name>
        <dbReference type="ChEBI" id="CHEBI:18420"/>
        <note>catalytic</note>
    </ligand>
</feature>
<dbReference type="InterPro" id="IPR040255">
    <property type="entry name" value="Non-specific_endonuclease"/>
</dbReference>
<keyword evidence="7" id="KW-0378">Hydrolase</keyword>
<comment type="caution">
    <text evidence="7">The sequence shown here is derived from an EMBL/GenBank/DDBJ whole genome shotgun (WGS) entry which is preliminary data.</text>
</comment>
<keyword evidence="7" id="KW-0540">Nuclease</keyword>
<dbReference type="EMBL" id="QSFW01000001">
    <property type="protein sequence ID" value="RHA89447.1"/>
    <property type="molecule type" value="Genomic_DNA"/>
</dbReference>
<dbReference type="GO" id="GO:0003676">
    <property type="term" value="F:nucleic acid binding"/>
    <property type="evidence" value="ECO:0007669"/>
    <property type="project" value="InterPro"/>
</dbReference>
<keyword evidence="7" id="KW-0255">Endonuclease</keyword>